<dbReference type="Pfam" id="PF01636">
    <property type="entry name" value="APH"/>
    <property type="match status" value="1"/>
</dbReference>
<gene>
    <name evidence="2" type="ORF">D7M11_03620</name>
</gene>
<protein>
    <submittedName>
        <fullName evidence="2">Aminoglycoside phosphotransferase family protein</fullName>
    </submittedName>
</protein>
<keyword evidence="3" id="KW-1185">Reference proteome</keyword>
<proteinExistence type="predicted"/>
<feature type="domain" description="Aminoglycoside phosphotransferase" evidence="1">
    <location>
        <begin position="32"/>
        <end position="236"/>
    </location>
</feature>
<evidence type="ECO:0000313" key="3">
    <source>
        <dbReference type="Proteomes" id="UP000282311"/>
    </source>
</evidence>
<dbReference type="GO" id="GO:0016740">
    <property type="term" value="F:transferase activity"/>
    <property type="evidence" value="ECO:0007669"/>
    <property type="project" value="UniProtKB-KW"/>
</dbReference>
<accession>A0A3B0CML3</accession>
<dbReference type="SUPFAM" id="SSF56112">
    <property type="entry name" value="Protein kinase-like (PK-like)"/>
    <property type="match status" value="1"/>
</dbReference>
<comment type="caution">
    <text evidence="2">The sequence shown here is derived from an EMBL/GenBank/DDBJ whole genome shotgun (WGS) entry which is preliminary data.</text>
</comment>
<name>A0A3B0CML3_9BACL</name>
<dbReference type="Proteomes" id="UP000282311">
    <property type="component" value="Unassembled WGS sequence"/>
</dbReference>
<dbReference type="OrthoDB" id="2850978at2"/>
<evidence type="ECO:0000313" key="2">
    <source>
        <dbReference type="EMBL" id="RKN86111.1"/>
    </source>
</evidence>
<dbReference type="PANTHER" id="PTHR21310">
    <property type="entry name" value="AMINOGLYCOSIDE PHOSPHOTRANSFERASE-RELATED-RELATED"/>
    <property type="match status" value="1"/>
</dbReference>
<dbReference type="InterPro" id="IPR002575">
    <property type="entry name" value="Aminoglycoside_PTrfase"/>
</dbReference>
<dbReference type="EMBL" id="RBAH01000002">
    <property type="protein sequence ID" value="RKN86111.1"/>
    <property type="molecule type" value="Genomic_DNA"/>
</dbReference>
<evidence type="ECO:0000259" key="1">
    <source>
        <dbReference type="Pfam" id="PF01636"/>
    </source>
</evidence>
<reference evidence="2 3" key="1">
    <citation type="journal article" date="2007" name="Int. J. Syst. Evol. Microbiol.">
        <title>Paenibacillus ginsengarvi sp. nov., isolated from soil from ginseng cultivation.</title>
        <authorList>
            <person name="Yoon M.H."/>
            <person name="Ten L.N."/>
            <person name="Im W.T."/>
        </authorList>
    </citation>
    <scope>NUCLEOTIDE SEQUENCE [LARGE SCALE GENOMIC DNA]</scope>
    <source>
        <strain evidence="2 3">KCTC 13059</strain>
    </source>
</reference>
<dbReference type="AlphaFoldDB" id="A0A3B0CML3"/>
<sequence>MKERFDHIRNKVEVLLNSRVDEISKMENVPNNSVYKVIVNNKSYIFKIYKQRTWPEDGKLVFIHKKLMESHIDCARIIAFDRTDPCFHTGFLLEECLPGVTADQVAFDDKSGKEFYKKLALLVSKIHRIRIENFGYIGSGIAGYESFIEFMEDKYDEIANALINKKVFDENCLVQLKKPAIAGLRLCENLPSVLCHGDLSTKNVIIGEEGSLTLIDWDDAMSYNWIADISRLTYWMKFKISQKEYELYRNTFLEHYSTEGSINVFHALELTFHVWIGLDFLNFYANTPRFENTLAYFKETVEQLT</sequence>
<organism evidence="2 3">
    <name type="scientific">Paenibacillus ginsengarvi</name>
    <dbReference type="NCBI Taxonomy" id="400777"/>
    <lineage>
        <taxon>Bacteria</taxon>
        <taxon>Bacillati</taxon>
        <taxon>Bacillota</taxon>
        <taxon>Bacilli</taxon>
        <taxon>Bacillales</taxon>
        <taxon>Paenibacillaceae</taxon>
        <taxon>Paenibacillus</taxon>
    </lineage>
</organism>
<dbReference type="RefSeq" id="WP_120745803.1">
    <property type="nucleotide sequence ID" value="NZ_RBAH01000002.1"/>
</dbReference>
<dbReference type="Gene3D" id="3.90.1200.10">
    <property type="match status" value="1"/>
</dbReference>
<dbReference type="Gene3D" id="3.30.200.150">
    <property type="match status" value="1"/>
</dbReference>
<dbReference type="InterPro" id="IPR051678">
    <property type="entry name" value="AGP_Transferase"/>
</dbReference>
<dbReference type="InterPro" id="IPR011009">
    <property type="entry name" value="Kinase-like_dom_sf"/>
</dbReference>
<keyword evidence="2" id="KW-0808">Transferase</keyword>